<comment type="caution">
    <text evidence="1">The sequence shown here is derived from an EMBL/GenBank/DDBJ whole genome shotgun (WGS) entry which is preliminary data.</text>
</comment>
<dbReference type="EMBL" id="BKAG01000023">
    <property type="protein sequence ID" value="GEP43928.1"/>
    <property type="molecule type" value="Genomic_DNA"/>
</dbReference>
<evidence type="ECO:0000313" key="2">
    <source>
        <dbReference type="Proteomes" id="UP000321577"/>
    </source>
</evidence>
<gene>
    <name evidence="1" type="ORF">BGE01nite_32190</name>
</gene>
<dbReference type="Proteomes" id="UP000321577">
    <property type="component" value="Unassembled WGS sequence"/>
</dbReference>
<protein>
    <submittedName>
        <fullName evidence="1">Uncharacterized protein</fullName>
    </submittedName>
</protein>
<evidence type="ECO:0000313" key="1">
    <source>
        <dbReference type="EMBL" id="GEP43928.1"/>
    </source>
</evidence>
<proteinExistence type="predicted"/>
<sequence>MKHPISTILCLLSLAFLVWLGSFGTVLIWDGAIWKDVPIRVVTFPGGSAKSGVRVMLMMNNNFESFLAQDNNSRRVLLESAETDRLSAITDHEGRVVLRGMFPAGGHKSLFVKRGHYGISGHIAIIRDTEVIAQYSLATLLPNVRRKLSDKLPEIELPVNSSTP</sequence>
<organism evidence="1 2">
    <name type="scientific">Brevifollis gellanilyticus</name>
    <dbReference type="NCBI Taxonomy" id="748831"/>
    <lineage>
        <taxon>Bacteria</taxon>
        <taxon>Pseudomonadati</taxon>
        <taxon>Verrucomicrobiota</taxon>
        <taxon>Verrucomicrobiia</taxon>
        <taxon>Verrucomicrobiales</taxon>
        <taxon>Verrucomicrobiaceae</taxon>
    </lineage>
</organism>
<dbReference type="RefSeq" id="WP_146851489.1">
    <property type="nucleotide sequence ID" value="NZ_BKAG01000023.1"/>
</dbReference>
<name>A0A512MB28_9BACT</name>
<keyword evidence="2" id="KW-1185">Reference proteome</keyword>
<reference evidence="1 2" key="1">
    <citation type="submission" date="2019-07" db="EMBL/GenBank/DDBJ databases">
        <title>Whole genome shotgun sequence of Brevifollis gellanilyticus NBRC 108608.</title>
        <authorList>
            <person name="Hosoyama A."/>
            <person name="Uohara A."/>
            <person name="Ohji S."/>
            <person name="Ichikawa N."/>
        </authorList>
    </citation>
    <scope>NUCLEOTIDE SEQUENCE [LARGE SCALE GENOMIC DNA]</scope>
    <source>
        <strain evidence="1 2">NBRC 108608</strain>
    </source>
</reference>
<accession>A0A512MB28</accession>
<dbReference type="AlphaFoldDB" id="A0A512MB28"/>